<dbReference type="GO" id="GO:0003700">
    <property type="term" value="F:DNA-binding transcription factor activity"/>
    <property type="evidence" value="ECO:0007669"/>
    <property type="project" value="TreeGrafter"/>
</dbReference>
<dbReference type="InterPro" id="IPR036271">
    <property type="entry name" value="Tet_transcr_reg_TetR-rel_C_sf"/>
</dbReference>
<proteinExistence type="predicted"/>
<evidence type="ECO:0000259" key="5">
    <source>
        <dbReference type="PROSITE" id="PS50977"/>
    </source>
</evidence>
<feature type="DNA-binding region" description="H-T-H motif" evidence="4">
    <location>
        <begin position="39"/>
        <end position="58"/>
    </location>
</feature>
<gene>
    <name evidence="6" type="ORF">CEV33_3256</name>
</gene>
<keyword evidence="1" id="KW-0805">Transcription regulation</keyword>
<feature type="domain" description="HTH tetR-type" evidence="5">
    <location>
        <begin position="16"/>
        <end position="76"/>
    </location>
</feature>
<dbReference type="Gene3D" id="1.10.357.10">
    <property type="entry name" value="Tetracycline Repressor, domain 2"/>
    <property type="match status" value="1"/>
</dbReference>
<dbReference type="Pfam" id="PF16859">
    <property type="entry name" value="TetR_C_11"/>
    <property type="match status" value="1"/>
</dbReference>
<dbReference type="PANTHER" id="PTHR30055">
    <property type="entry name" value="HTH-TYPE TRANSCRIPTIONAL REGULATOR RUTR"/>
    <property type="match status" value="1"/>
</dbReference>
<evidence type="ECO:0000256" key="4">
    <source>
        <dbReference type="PROSITE-ProRule" id="PRU00335"/>
    </source>
</evidence>
<dbReference type="InterPro" id="IPR050109">
    <property type="entry name" value="HTH-type_TetR-like_transc_reg"/>
</dbReference>
<protein>
    <submittedName>
        <fullName evidence="6">Bacterial regulatory, tetR family protein</fullName>
    </submittedName>
</protein>
<dbReference type="InterPro" id="IPR009057">
    <property type="entry name" value="Homeodomain-like_sf"/>
</dbReference>
<evidence type="ECO:0000256" key="3">
    <source>
        <dbReference type="ARBA" id="ARBA00023163"/>
    </source>
</evidence>
<evidence type="ECO:0000313" key="7">
    <source>
        <dbReference type="Proteomes" id="UP000216478"/>
    </source>
</evidence>
<keyword evidence="2 4" id="KW-0238">DNA-binding</keyword>
<keyword evidence="7" id="KW-1185">Reference proteome</keyword>
<dbReference type="SUPFAM" id="SSF46689">
    <property type="entry name" value="Homeodomain-like"/>
    <property type="match status" value="1"/>
</dbReference>
<dbReference type="InterPro" id="IPR011075">
    <property type="entry name" value="TetR_C"/>
</dbReference>
<dbReference type="GO" id="GO:0000976">
    <property type="term" value="F:transcription cis-regulatory region binding"/>
    <property type="evidence" value="ECO:0007669"/>
    <property type="project" value="TreeGrafter"/>
</dbReference>
<dbReference type="EMBL" id="NNRL01000166">
    <property type="protein sequence ID" value="OYR08483.1"/>
    <property type="molecule type" value="Genomic_DNA"/>
</dbReference>
<dbReference type="AlphaFoldDB" id="A0A256F121"/>
<organism evidence="6 7">
    <name type="scientific">Brucella grignonensis</name>
    <dbReference type="NCBI Taxonomy" id="94627"/>
    <lineage>
        <taxon>Bacteria</taxon>
        <taxon>Pseudomonadati</taxon>
        <taxon>Pseudomonadota</taxon>
        <taxon>Alphaproteobacteria</taxon>
        <taxon>Hyphomicrobiales</taxon>
        <taxon>Brucellaceae</taxon>
        <taxon>Brucella/Ochrobactrum group</taxon>
        <taxon>Brucella</taxon>
    </lineage>
</organism>
<keyword evidence="3" id="KW-0804">Transcription</keyword>
<dbReference type="Proteomes" id="UP000216478">
    <property type="component" value="Unassembled WGS sequence"/>
</dbReference>
<accession>A0A256F121</accession>
<reference evidence="6 7" key="1">
    <citation type="submission" date="2017-07" db="EMBL/GenBank/DDBJ databases">
        <title>Phylogenetic study on the rhizospheric bacterium Ochrobactrum sp. A44.</title>
        <authorList>
            <person name="Krzyzanowska D.M."/>
            <person name="Ossowicki A."/>
            <person name="Rajewska M."/>
            <person name="Maciag T."/>
            <person name="Kaczynski Z."/>
            <person name="Czerwicka M."/>
            <person name="Jafra S."/>
        </authorList>
    </citation>
    <scope>NUCLEOTIDE SEQUENCE [LARGE SCALE GENOMIC DNA]</scope>
    <source>
        <strain evidence="6 7">OgA9a</strain>
    </source>
</reference>
<dbReference type="InterPro" id="IPR001647">
    <property type="entry name" value="HTH_TetR"/>
</dbReference>
<comment type="caution">
    <text evidence="6">The sequence shown here is derived from an EMBL/GenBank/DDBJ whole genome shotgun (WGS) entry which is preliminary data.</text>
</comment>
<evidence type="ECO:0000313" key="6">
    <source>
        <dbReference type="EMBL" id="OYR08483.1"/>
    </source>
</evidence>
<dbReference type="PROSITE" id="PS50977">
    <property type="entry name" value="HTH_TETR_2"/>
    <property type="match status" value="1"/>
</dbReference>
<dbReference type="PANTHER" id="PTHR30055:SF148">
    <property type="entry name" value="TETR-FAMILY TRANSCRIPTIONAL REGULATOR"/>
    <property type="match status" value="1"/>
</dbReference>
<evidence type="ECO:0000256" key="1">
    <source>
        <dbReference type="ARBA" id="ARBA00023015"/>
    </source>
</evidence>
<dbReference type="SUPFAM" id="SSF48498">
    <property type="entry name" value="Tetracyclin repressor-like, C-terminal domain"/>
    <property type="match status" value="1"/>
</dbReference>
<sequence>MAEFDQVKSRRGGRSGRVREAVMEAVKKELEIKGYNGISHRGVAAAAGVDHVTVYRRWPTRARLVVDMVLDVADGFVPVPDTGTLGGDLQAYMARIIAMLADPAVMPLLQALFAASMEGDQDIRSSLSEIWNERFTNAYIMIDRAIERQEVNPTIERERVLEAIVSPIWFRTFVRRAPLDEAFTGLVIRDVMSIVHRAS</sequence>
<name>A0A256F121_9HYPH</name>
<evidence type="ECO:0000256" key="2">
    <source>
        <dbReference type="ARBA" id="ARBA00023125"/>
    </source>
</evidence>
<dbReference type="Gene3D" id="1.10.10.60">
    <property type="entry name" value="Homeodomain-like"/>
    <property type="match status" value="1"/>
</dbReference>